<feature type="transmembrane region" description="Helical" evidence="10">
    <location>
        <begin position="91"/>
        <end position="113"/>
    </location>
</feature>
<dbReference type="GO" id="GO:0140114">
    <property type="term" value="P:cellular detoxification of fluoride"/>
    <property type="evidence" value="ECO:0007669"/>
    <property type="project" value="UniProtKB-UniRule"/>
</dbReference>
<keyword evidence="10" id="KW-0479">Metal-binding</keyword>
<feature type="binding site" evidence="10">
    <location>
        <position position="69"/>
    </location>
    <ligand>
        <name>Na(+)</name>
        <dbReference type="ChEBI" id="CHEBI:29101"/>
        <note>structural</note>
    </ligand>
</feature>
<proteinExistence type="inferred from homology"/>
<name>A0A396SQI2_9BACL</name>
<dbReference type="HAMAP" id="MF_00454">
    <property type="entry name" value="FluC"/>
    <property type="match status" value="1"/>
</dbReference>
<comment type="caution">
    <text evidence="11">The sequence shown here is derived from an EMBL/GenBank/DDBJ whole genome shotgun (WGS) entry which is preliminary data.</text>
</comment>
<reference evidence="11 12" key="1">
    <citation type="submission" date="2018-08" db="EMBL/GenBank/DDBJ databases">
        <title>Lysinibacillus sp. YLB-03 draft genome sequence.</title>
        <authorList>
            <person name="Yu L."/>
        </authorList>
    </citation>
    <scope>NUCLEOTIDE SEQUENCE [LARGE SCALE GENOMIC DNA]</scope>
    <source>
        <strain evidence="11 12">YLB-03</strain>
    </source>
</reference>
<evidence type="ECO:0000256" key="2">
    <source>
        <dbReference type="ARBA" id="ARBA00022475"/>
    </source>
</evidence>
<protein>
    <recommendedName>
        <fullName evidence="10">Fluoride-specific ion channel FluC</fullName>
    </recommendedName>
</protein>
<evidence type="ECO:0000256" key="9">
    <source>
        <dbReference type="ARBA" id="ARBA00049940"/>
    </source>
</evidence>
<evidence type="ECO:0000256" key="4">
    <source>
        <dbReference type="ARBA" id="ARBA00022989"/>
    </source>
</evidence>
<comment type="similarity">
    <text evidence="7 10">Belongs to the fluoride channel Fluc/FEX (TC 1.A.43) family.</text>
</comment>
<keyword evidence="5 10" id="KW-0472">Membrane</keyword>
<keyword evidence="3 10" id="KW-0812">Transmembrane</keyword>
<evidence type="ECO:0000256" key="3">
    <source>
        <dbReference type="ARBA" id="ARBA00022692"/>
    </source>
</evidence>
<comment type="subcellular location">
    <subcellularLocation>
        <location evidence="1 10">Cell membrane</location>
        <topology evidence="1 10">Multi-pass membrane protein</topology>
    </subcellularLocation>
</comment>
<dbReference type="RefSeq" id="WP_118875453.1">
    <property type="nucleotide sequence ID" value="NZ_QWEI01000002.1"/>
</dbReference>
<evidence type="ECO:0000256" key="1">
    <source>
        <dbReference type="ARBA" id="ARBA00004651"/>
    </source>
</evidence>
<feature type="binding site" evidence="10">
    <location>
        <position position="72"/>
    </location>
    <ligand>
        <name>Na(+)</name>
        <dbReference type="ChEBI" id="CHEBI:29101"/>
        <note>structural</note>
    </ligand>
</feature>
<dbReference type="GO" id="GO:0062054">
    <property type="term" value="F:fluoride channel activity"/>
    <property type="evidence" value="ECO:0007669"/>
    <property type="project" value="UniProtKB-UniRule"/>
</dbReference>
<dbReference type="InterPro" id="IPR003691">
    <property type="entry name" value="FluC"/>
</dbReference>
<keyword evidence="10" id="KW-0406">Ion transport</keyword>
<dbReference type="GO" id="GO:0005886">
    <property type="term" value="C:plasma membrane"/>
    <property type="evidence" value="ECO:0007669"/>
    <property type="project" value="UniProtKB-SubCell"/>
</dbReference>
<feature type="transmembrane region" description="Helical" evidence="10">
    <location>
        <begin position="61"/>
        <end position="79"/>
    </location>
</feature>
<comment type="activity regulation">
    <text evidence="10">Na(+) is not transported, but it plays an essential structural role and its presence is essential for fluoride channel function.</text>
</comment>
<accession>A0A396SQI2</accession>
<dbReference type="GO" id="GO:0046872">
    <property type="term" value="F:metal ion binding"/>
    <property type="evidence" value="ECO:0007669"/>
    <property type="project" value="UniProtKB-KW"/>
</dbReference>
<evidence type="ECO:0000313" key="11">
    <source>
        <dbReference type="EMBL" id="RHW38419.1"/>
    </source>
</evidence>
<dbReference type="Proteomes" id="UP000265692">
    <property type="component" value="Unassembled WGS sequence"/>
</dbReference>
<evidence type="ECO:0000256" key="5">
    <source>
        <dbReference type="ARBA" id="ARBA00023136"/>
    </source>
</evidence>
<keyword evidence="4 10" id="KW-1133">Transmembrane helix</keyword>
<dbReference type="Pfam" id="PF02537">
    <property type="entry name" value="CRCB"/>
    <property type="match status" value="1"/>
</dbReference>
<evidence type="ECO:0000256" key="8">
    <source>
        <dbReference type="ARBA" id="ARBA00035585"/>
    </source>
</evidence>
<keyword evidence="2 10" id="KW-1003">Cell membrane</keyword>
<feature type="transmembrane region" description="Helical" evidence="10">
    <location>
        <begin position="31"/>
        <end position="49"/>
    </location>
</feature>
<keyword evidence="6 10" id="KW-0407">Ion channel</keyword>
<keyword evidence="10" id="KW-0813">Transport</keyword>
<organism evidence="11 12">
    <name type="scientific">Ureibacillus yapensis</name>
    <dbReference type="NCBI Taxonomy" id="2304605"/>
    <lineage>
        <taxon>Bacteria</taxon>
        <taxon>Bacillati</taxon>
        <taxon>Bacillota</taxon>
        <taxon>Bacilli</taxon>
        <taxon>Bacillales</taxon>
        <taxon>Caryophanaceae</taxon>
        <taxon>Ureibacillus</taxon>
    </lineage>
</organism>
<dbReference type="PANTHER" id="PTHR28259">
    <property type="entry name" value="FLUORIDE EXPORT PROTEIN 1-RELATED"/>
    <property type="match status" value="1"/>
</dbReference>
<dbReference type="EMBL" id="QWEI01000002">
    <property type="protein sequence ID" value="RHW38419.1"/>
    <property type="molecule type" value="Genomic_DNA"/>
</dbReference>
<dbReference type="PANTHER" id="PTHR28259:SF1">
    <property type="entry name" value="FLUORIDE EXPORT PROTEIN 1-RELATED"/>
    <property type="match status" value="1"/>
</dbReference>
<evidence type="ECO:0000256" key="7">
    <source>
        <dbReference type="ARBA" id="ARBA00035120"/>
    </source>
</evidence>
<sequence length="114" mass="12468">MEWMMIAVGGGMGAALRYIAQQVMIHLGKASHWATAFVNLAGSFLIGAASAKGIESGSLHFLFVIGMLGAFTTFSTFAFDIVKLIDKKQWWIAFFYITLNLVGGISAFWLGWIL</sequence>
<gene>
    <name evidence="10" type="primary">fluC</name>
    <name evidence="10" type="synonym">crcB</name>
    <name evidence="11" type="ORF">D1B33_05935</name>
</gene>
<evidence type="ECO:0000256" key="10">
    <source>
        <dbReference type="HAMAP-Rule" id="MF_00454"/>
    </source>
</evidence>
<comment type="catalytic activity">
    <reaction evidence="8">
        <text>fluoride(in) = fluoride(out)</text>
        <dbReference type="Rhea" id="RHEA:76159"/>
        <dbReference type="ChEBI" id="CHEBI:17051"/>
    </reaction>
    <physiologicalReaction direction="left-to-right" evidence="8">
        <dbReference type="Rhea" id="RHEA:76160"/>
    </physiologicalReaction>
</comment>
<dbReference type="AlphaFoldDB" id="A0A396SQI2"/>
<keyword evidence="10" id="KW-0915">Sodium</keyword>
<comment type="function">
    <text evidence="9 10">Fluoride-specific ion channel. Important for reducing fluoride concentration in the cell, thus reducing its toxicity.</text>
</comment>
<evidence type="ECO:0000256" key="6">
    <source>
        <dbReference type="ARBA" id="ARBA00023303"/>
    </source>
</evidence>
<evidence type="ECO:0000313" key="12">
    <source>
        <dbReference type="Proteomes" id="UP000265692"/>
    </source>
</evidence>
<dbReference type="OrthoDB" id="9815830at2"/>
<keyword evidence="12" id="KW-1185">Reference proteome</keyword>